<evidence type="ECO:0000256" key="1">
    <source>
        <dbReference type="SAM" id="MobiDB-lite"/>
    </source>
</evidence>
<organism evidence="2 3">
    <name type="scientific">Heliocybe sulcata</name>
    <dbReference type="NCBI Taxonomy" id="5364"/>
    <lineage>
        <taxon>Eukaryota</taxon>
        <taxon>Fungi</taxon>
        <taxon>Dikarya</taxon>
        <taxon>Basidiomycota</taxon>
        <taxon>Agaricomycotina</taxon>
        <taxon>Agaricomycetes</taxon>
        <taxon>Gloeophyllales</taxon>
        <taxon>Gloeophyllaceae</taxon>
        <taxon>Heliocybe</taxon>
    </lineage>
</organism>
<feature type="compositionally biased region" description="Basic and acidic residues" evidence="1">
    <location>
        <begin position="254"/>
        <end position="265"/>
    </location>
</feature>
<dbReference type="EMBL" id="ML213525">
    <property type="protein sequence ID" value="TFK47131.1"/>
    <property type="molecule type" value="Genomic_DNA"/>
</dbReference>
<reference evidence="2 3" key="1">
    <citation type="journal article" date="2019" name="Nat. Ecol. Evol.">
        <title>Megaphylogeny resolves global patterns of mushroom evolution.</title>
        <authorList>
            <person name="Varga T."/>
            <person name="Krizsan K."/>
            <person name="Foldi C."/>
            <person name="Dima B."/>
            <person name="Sanchez-Garcia M."/>
            <person name="Sanchez-Ramirez S."/>
            <person name="Szollosi G.J."/>
            <person name="Szarkandi J.G."/>
            <person name="Papp V."/>
            <person name="Albert L."/>
            <person name="Andreopoulos W."/>
            <person name="Angelini C."/>
            <person name="Antonin V."/>
            <person name="Barry K.W."/>
            <person name="Bougher N.L."/>
            <person name="Buchanan P."/>
            <person name="Buyck B."/>
            <person name="Bense V."/>
            <person name="Catcheside P."/>
            <person name="Chovatia M."/>
            <person name="Cooper J."/>
            <person name="Damon W."/>
            <person name="Desjardin D."/>
            <person name="Finy P."/>
            <person name="Geml J."/>
            <person name="Haridas S."/>
            <person name="Hughes K."/>
            <person name="Justo A."/>
            <person name="Karasinski D."/>
            <person name="Kautmanova I."/>
            <person name="Kiss B."/>
            <person name="Kocsube S."/>
            <person name="Kotiranta H."/>
            <person name="LaButti K.M."/>
            <person name="Lechner B.E."/>
            <person name="Liimatainen K."/>
            <person name="Lipzen A."/>
            <person name="Lukacs Z."/>
            <person name="Mihaltcheva S."/>
            <person name="Morgado L.N."/>
            <person name="Niskanen T."/>
            <person name="Noordeloos M.E."/>
            <person name="Ohm R.A."/>
            <person name="Ortiz-Santana B."/>
            <person name="Ovrebo C."/>
            <person name="Racz N."/>
            <person name="Riley R."/>
            <person name="Savchenko A."/>
            <person name="Shiryaev A."/>
            <person name="Soop K."/>
            <person name="Spirin V."/>
            <person name="Szebenyi C."/>
            <person name="Tomsovsky M."/>
            <person name="Tulloss R.E."/>
            <person name="Uehling J."/>
            <person name="Grigoriev I.V."/>
            <person name="Vagvolgyi C."/>
            <person name="Papp T."/>
            <person name="Martin F.M."/>
            <person name="Miettinen O."/>
            <person name="Hibbett D.S."/>
            <person name="Nagy L.G."/>
        </authorList>
    </citation>
    <scope>NUCLEOTIDE SEQUENCE [LARGE SCALE GENOMIC DNA]</scope>
    <source>
        <strain evidence="2 3">OMC1185</strain>
    </source>
</reference>
<protein>
    <submittedName>
        <fullName evidence="2">Uncharacterized protein</fullName>
    </submittedName>
</protein>
<name>A0A5C3N023_9AGAM</name>
<evidence type="ECO:0000313" key="3">
    <source>
        <dbReference type="Proteomes" id="UP000305948"/>
    </source>
</evidence>
<gene>
    <name evidence="2" type="ORF">OE88DRAFT_818527</name>
</gene>
<dbReference type="AlphaFoldDB" id="A0A5C3N023"/>
<feature type="compositionally biased region" description="Polar residues" evidence="1">
    <location>
        <begin position="276"/>
        <end position="290"/>
    </location>
</feature>
<evidence type="ECO:0000313" key="2">
    <source>
        <dbReference type="EMBL" id="TFK47131.1"/>
    </source>
</evidence>
<keyword evidence="3" id="KW-1185">Reference proteome</keyword>
<dbReference type="Proteomes" id="UP000305948">
    <property type="component" value="Unassembled WGS sequence"/>
</dbReference>
<dbReference type="OrthoDB" id="2919059at2759"/>
<proteinExistence type="predicted"/>
<feature type="region of interest" description="Disordered" evidence="1">
    <location>
        <begin position="223"/>
        <end position="296"/>
    </location>
</feature>
<accession>A0A5C3N023</accession>
<sequence length="582" mass="62985">MYKCLARVLRIISKVSNSSRLLPLKCDTDHVHARLDPPSRSSSMSDFPRPRARAFRSTTTQGPGVMASFIQPQTIHIHEHEICSPEDWPEQVECQWLVDVLNLRADDSAFPTFLPTDAPASGSGKSTISSELESAASLVSTSLAALERLGQPHASHGLTWPYICKLFATIWPDEEPNYGATFVAPIDPCSFDDATARFVPAYMEADAILTTRLAVPAHEAFPPAGSSWVNVTPPLDGRSRQDDIGYLDSASNEGHSKDGEVDERSTSGASARCDSSEQTQECNGGPSESAQGCEDRYRTSYAMPQDLSEDRAEESWGDSPGDGVCCCEAHHSPDTCPNRQYEGMVAGGMEQGLSEAIDWSVRQDDDVDMDGSAEEHGEQLLYDDGAVYDASSAPSIQHVQLLAHAEESFIDMAMLCASSPTKLYCTMASAVLQRRALGLTDAMVGVVCDPGSPCLRLALGWTTDCPDIGCLEVHVACGAAAAEPCRGLGIFDLRKPEEALRMGYCLAMLRDNTREAARLTEEHLPSTLTGPQLCWRLDLAGRGHSDPDRPSLQDRINAWCTAVACSPRYGSLSLSSVDPMCL</sequence>